<evidence type="ECO:0000313" key="6">
    <source>
        <dbReference type="Proteomes" id="UP000292003"/>
    </source>
</evidence>
<name>A0A4Q7IYF5_9PSEU</name>
<organism evidence="5 6">
    <name type="scientific">Amycolatopsis suaedae</name>
    <dbReference type="NCBI Taxonomy" id="2510978"/>
    <lineage>
        <taxon>Bacteria</taxon>
        <taxon>Bacillati</taxon>
        <taxon>Actinomycetota</taxon>
        <taxon>Actinomycetes</taxon>
        <taxon>Pseudonocardiales</taxon>
        <taxon>Pseudonocardiaceae</taxon>
        <taxon>Amycolatopsis</taxon>
    </lineage>
</organism>
<accession>A0A4Q7IYF5</accession>
<evidence type="ECO:0000313" key="5">
    <source>
        <dbReference type="EMBL" id="RZQ60011.1"/>
    </source>
</evidence>
<evidence type="ECO:0000259" key="4">
    <source>
        <dbReference type="PROSITE" id="PS50977"/>
    </source>
</evidence>
<protein>
    <submittedName>
        <fullName evidence="5">TetR/AcrR family transcriptional regulator</fullName>
    </submittedName>
</protein>
<dbReference type="GO" id="GO:0003700">
    <property type="term" value="F:DNA-binding transcription factor activity"/>
    <property type="evidence" value="ECO:0007669"/>
    <property type="project" value="TreeGrafter"/>
</dbReference>
<dbReference type="AlphaFoldDB" id="A0A4Q7IYF5"/>
<dbReference type="InterPro" id="IPR041678">
    <property type="entry name" value="TetR_C_16"/>
</dbReference>
<dbReference type="Proteomes" id="UP000292003">
    <property type="component" value="Unassembled WGS sequence"/>
</dbReference>
<dbReference type="InterPro" id="IPR036271">
    <property type="entry name" value="Tet_transcr_reg_TetR-rel_C_sf"/>
</dbReference>
<reference evidence="5 6" key="1">
    <citation type="submission" date="2019-02" db="EMBL/GenBank/DDBJ databases">
        <title>Draft genome sequence of Amycolatopsis sp. 8-3EHSu isolated from roots of Suaeda maritima.</title>
        <authorList>
            <person name="Duangmal K."/>
            <person name="Chantavorakit T."/>
        </authorList>
    </citation>
    <scope>NUCLEOTIDE SEQUENCE [LARGE SCALE GENOMIC DNA]</scope>
    <source>
        <strain evidence="5 6">8-3EHSu</strain>
    </source>
</reference>
<dbReference type="SUPFAM" id="SSF48498">
    <property type="entry name" value="Tetracyclin repressor-like, C-terminal domain"/>
    <property type="match status" value="1"/>
</dbReference>
<dbReference type="InterPro" id="IPR009057">
    <property type="entry name" value="Homeodomain-like_sf"/>
</dbReference>
<dbReference type="Pfam" id="PF17920">
    <property type="entry name" value="TetR_C_16"/>
    <property type="match status" value="1"/>
</dbReference>
<evidence type="ECO:0000256" key="3">
    <source>
        <dbReference type="SAM" id="MobiDB-lite"/>
    </source>
</evidence>
<sequence length="212" mass="23328">MHDGRVTSPSTDRPRRRGRRPAGEDTRTLLLDAARAVFSESGYDGATVRGIAGRAGVDAAMVNHWFGSKENLFAQAILQLPFDPEELVSTLLTGPAEQLGERIVRKFLTLWDATGGGVFTALVRSVTSHEQATQIMRELFLKRLFGRIQERAVDDRPQLRATLCASQMIGMGMIRYVVKFEPFASADIDTLVPAIAPTLQRYLTGDIGPPTE</sequence>
<feature type="domain" description="HTH tetR-type" evidence="4">
    <location>
        <begin position="24"/>
        <end position="84"/>
    </location>
</feature>
<keyword evidence="6" id="KW-1185">Reference proteome</keyword>
<keyword evidence="1 2" id="KW-0238">DNA-binding</keyword>
<dbReference type="SUPFAM" id="SSF46689">
    <property type="entry name" value="Homeodomain-like"/>
    <property type="match status" value="1"/>
</dbReference>
<dbReference type="Gene3D" id="1.10.10.60">
    <property type="entry name" value="Homeodomain-like"/>
    <property type="match status" value="1"/>
</dbReference>
<dbReference type="PANTHER" id="PTHR30055:SF235">
    <property type="entry name" value="TRANSCRIPTIONAL REGULATORY PROTEIN"/>
    <property type="match status" value="1"/>
</dbReference>
<gene>
    <name evidence="5" type="ORF">EWH70_31805</name>
</gene>
<dbReference type="InterPro" id="IPR001647">
    <property type="entry name" value="HTH_TetR"/>
</dbReference>
<dbReference type="PRINTS" id="PR00455">
    <property type="entry name" value="HTHTETR"/>
</dbReference>
<dbReference type="OrthoDB" id="3210235at2"/>
<proteinExistence type="predicted"/>
<dbReference type="GO" id="GO:0000976">
    <property type="term" value="F:transcription cis-regulatory region binding"/>
    <property type="evidence" value="ECO:0007669"/>
    <property type="project" value="TreeGrafter"/>
</dbReference>
<dbReference type="PROSITE" id="PS50977">
    <property type="entry name" value="HTH_TETR_2"/>
    <property type="match status" value="1"/>
</dbReference>
<feature type="region of interest" description="Disordered" evidence="3">
    <location>
        <begin position="1"/>
        <end position="25"/>
    </location>
</feature>
<dbReference type="PANTHER" id="PTHR30055">
    <property type="entry name" value="HTH-TYPE TRANSCRIPTIONAL REGULATOR RUTR"/>
    <property type="match status" value="1"/>
</dbReference>
<evidence type="ECO:0000256" key="2">
    <source>
        <dbReference type="PROSITE-ProRule" id="PRU00335"/>
    </source>
</evidence>
<evidence type="ECO:0000256" key="1">
    <source>
        <dbReference type="ARBA" id="ARBA00023125"/>
    </source>
</evidence>
<comment type="caution">
    <text evidence="5">The sequence shown here is derived from an EMBL/GenBank/DDBJ whole genome shotgun (WGS) entry which is preliminary data.</text>
</comment>
<dbReference type="EMBL" id="SFCC01000020">
    <property type="protein sequence ID" value="RZQ60011.1"/>
    <property type="molecule type" value="Genomic_DNA"/>
</dbReference>
<dbReference type="InterPro" id="IPR050109">
    <property type="entry name" value="HTH-type_TetR-like_transc_reg"/>
</dbReference>
<dbReference type="Pfam" id="PF00440">
    <property type="entry name" value="TetR_N"/>
    <property type="match status" value="1"/>
</dbReference>
<feature type="compositionally biased region" description="Low complexity" evidence="3">
    <location>
        <begin position="1"/>
        <end position="11"/>
    </location>
</feature>
<dbReference type="Gene3D" id="1.10.357.10">
    <property type="entry name" value="Tetracycline Repressor, domain 2"/>
    <property type="match status" value="1"/>
</dbReference>
<feature type="DNA-binding region" description="H-T-H motif" evidence="2">
    <location>
        <begin position="47"/>
        <end position="66"/>
    </location>
</feature>